<organism evidence="5 6">
    <name type="scientific">Synoicihabitans lomoniglobus</name>
    <dbReference type="NCBI Taxonomy" id="2909285"/>
    <lineage>
        <taxon>Bacteria</taxon>
        <taxon>Pseudomonadati</taxon>
        <taxon>Verrucomicrobiota</taxon>
        <taxon>Opitutia</taxon>
        <taxon>Opitutales</taxon>
        <taxon>Opitutaceae</taxon>
        <taxon>Synoicihabitans</taxon>
    </lineage>
</organism>
<dbReference type="KEGG" id="slom:PXH66_00685"/>
<evidence type="ECO:0000313" key="5">
    <source>
        <dbReference type="EMBL" id="WED65363.1"/>
    </source>
</evidence>
<proteinExistence type="inferred from homology"/>
<name>A0AAE9ZZ36_9BACT</name>
<dbReference type="AlphaFoldDB" id="A0AAE9ZZ36"/>
<protein>
    <submittedName>
        <fullName evidence="5">SDR family NAD(P)-dependent oxidoreductase</fullName>
    </submittedName>
</protein>
<dbReference type="GO" id="GO:0048038">
    <property type="term" value="F:quinone binding"/>
    <property type="evidence" value="ECO:0007669"/>
    <property type="project" value="TreeGrafter"/>
</dbReference>
<dbReference type="CDD" id="cd05233">
    <property type="entry name" value="SDR_c"/>
    <property type="match status" value="1"/>
</dbReference>
<dbReference type="GO" id="GO:0006633">
    <property type="term" value="P:fatty acid biosynthetic process"/>
    <property type="evidence" value="ECO:0007669"/>
    <property type="project" value="TreeGrafter"/>
</dbReference>
<dbReference type="PROSITE" id="PS00061">
    <property type="entry name" value="ADH_SHORT"/>
    <property type="match status" value="1"/>
</dbReference>
<reference evidence="5" key="1">
    <citation type="submission" date="2023-03" db="EMBL/GenBank/DDBJ databases">
        <title>Lomoglobus Profundus gen. nov., sp. nov., a novel member of the phylum Verrucomicrobia, isolated from deep-marine sediment of South China Sea.</title>
        <authorList>
            <person name="Ahmad T."/>
            <person name="Ishaq S.E."/>
            <person name="Wang F."/>
        </authorList>
    </citation>
    <scope>NUCLEOTIDE SEQUENCE</scope>
    <source>
        <strain evidence="5">LMO-M01</strain>
    </source>
</reference>
<gene>
    <name evidence="5" type="ORF">PXH66_00685</name>
</gene>
<dbReference type="RefSeq" id="WP_330929310.1">
    <property type="nucleotide sequence ID" value="NZ_CP119075.1"/>
</dbReference>
<dbReference type="SMART" id="SM00822">
    <property type="entry name" value="PKS_KR"/>
    <property type="match status" value="1"/>
</dbReference>
<keyword evidence="6" id="KW-1185">Reference proteome</keyword>
<dbReference type="PANTHER" id="PTHR42760:SF133">
    <property type="entry name" value="3-OXOACYL-[ACYL-CARRIER-PROTEIN] REDUCTASE"/>
    <property type="match status" value="1"/>
</dbReference>
<dbReference type="InterPro" id="IPR036291">
    <property type="entry name" value="NAD(P)-bd_dom_sf"/>
</dbReference>
<dbReference type="EMBL" id="CP119075">
    <property type="protein sequence ID" value="WED65363.1"/>
    <property type="molecule type" value="Genomic_DNA"/>
</dbReference>
<dbReference type="PANTHER" id="PTHR42760">
    <property type="entry name" value="SHORT-CHAIN DEHYDROGENASES/REDUCTASES FAMILY MEMBER"/>
    <property type="match status" value="1"/>
</dbReference>
<dbReference type="InterPro" id="IPR057326">
    <property type="entry name" value="KR_dom"/>
</dbReference>
<evidence type="ECO:0000259" key="4">
    <source>
        <dbReference type="SMART" id="SM00822"/>
    </source>
</evidence>
<comment type="similarity">
    <text evidence="1 3">Belongs to the short-chain dehydrogenases/reductases (SDR) family.</text>
</comment>
<dbReference type="InterPro" id="IPR020904">
    <property type="entry name" value="Sc_DH/Rdtase_CS"/>
</dbReference>
<feature type="domain" description="Ketoreductase" evidence="4">
    <location>
        <begin position="11"/>
        <end position="189"/>
    </location>
</feature>
<sequence>MTASVPELADQTAFITGGANGIGFAAAQHLTTLGVTVAVVDVQADAAERAAAALGEHAFAVPADVTDLASVEAAVATITARSRGVDILINCAGITGRTGIKSHEVEPADFERVWRINTLGSFHTARAVLPGMLARGYGRILHVASIAGKDGNAGMLAYSASKAAVIGMAKVQGKEYAGTGVTINALAPAVVRTQMVAAMPPEQVKYMTDKIPMARCGELDEIAALMGFIVSPASSFTTGFTWDFSGGRAVY</sequence>
<evidence type="ECO:0000256" key="2">
    <source>
        <dbReference type="ARBA" id="ARBA00023002"/>
    </source>
</evidence>
<dbReference type="SUPFAM" id="SSF51735">
    <property type="entry name" value="NAD(P)-binding Rossmann-fold domains"/>
    <property type="match status" value="1"/>
</dbReference>
<evidence type="ECO:0000256" key="1">
    <source>
        <dbReference type="ARBA" id="ARBA00006484"/>
    </source>
</evidence>
<accession>A0AAE9ZZ36</accession>
<evidence type="ECO:0000256" key="3">
    <source>
        <dbReference type="RuleBase" id="RU000363"/>
    </source>
</evidence>
<dbReference type="PRINTS" id="PR00080">
    <property type="entry name" value="SDRFAMILY"/>
</dbReference>
<dbReference type="InterPro" id="IPR002347">
    <property type="entry name" value="SDR_fam"/>
</dbReference>
<dbReference type="Gene3D" id="3.40.50.720">
    <property type="entry name" value="NAD(P)-binding Rossmann-like Domain"/>
    <property type="match status" value="1"/>
</dbReference>
<dbReference type="Proteomes" id="UP001218638">
    <property type="component" value="Chromosome"/>
</dbReference>
<dbReference type="FunFam" id="3.40.50.720:FF:000173">
    <property type="entry name" value="3-oxoacyl-[acyl-carrier protein] reductase"/>
    <property type="match status" value="1"/>
</dbReference>
<keyword evidence="2" id="KW-0560">Oxidoreductase</keyword>
<dbReference type="GO" id="GO:0016616">
    <property type="term" value="F:oxidoreductase activity, acting on the CH-OH group of donors, NAD or NADP as acceptor"/>
    <property type="evidence" value="ECO:0007669"/>
    <property type="project" value="TreeGrafter"/>
</dbReference>
<evidence type="ECO:0000313" key="6">
    <source>
        <dbReference type="Proteomes" id="UP001218638"/>
    </source>
</evidence>
<dbReference type="Pfam" id="PF00106">
    <property type="entry name" value="adh_short"/>
    <property type="match status" value="1"/>
</dbReference>
<dbReference type="PRINTS" id="PR00081">
    <property type="entry name" value="GDHRDH"/>
</dbReference>